<keyword evidence="1" id="KW-1133">Transmembrane helix</keyword>
<dbReference type="AlphaFoldDB" id="A0AA43Z657"/>
<evidence type="ECO:0000259" key="4">
    <source>
        <dbReference type="Pfam" id="PF14331"/>
    </source>
</evidence>
<dbReference type="EMBL" id="JAAPAP010000004">
    <property type="protein sequence ID" value="NHN77127.1"/>
    <property type="molecule type" value="Genomic_DNA"/>
</dbReference>
<protein>
    <submittedName>
        <fullName evidence="6">Type VI secretion system membrane subunit TssM</fullName>
    </submittedName>
</protein>
<gene>
    <name evidence="6" type="primary">tssM</name>
    <name evidence="6" type="ORF">HA520_07445</name>
</gene>
<organism evidence="6 7">
    <name type="scientific">Azotobacter chroococcum</name>
    <dbReference type="NCBI Taxonomy" id="353"/>
    <lineage>
        <taxon>Bacteria</taxon>
        <taxon>Pseudomonadati</taxon>
        <taxon>Pseudomonadota</taxon>
        <taxon>Gammaproteobacteria</taxon>
        <taxon>Pseudomonadales</taxon>
        <taxon>Pseudomonadaceae</taxon>
        <taxon>Azotobacter</taxon>
    </lineage>
</organism>
<dbReference type="Pfam" id="PF14331">
    <property type="entry name" value="IcmF-related_N"/>
    <property type="match status" value="1"/>
</dbReference>
<evidence type="ECO:0000256" key="1">
    <source>
        <dbReference type="SAM" id="Phobius"/>
    </source>
</evidence>
<dbReference type="RefSeq" id="WP_165892177.1">
    <property type="nucleotide sequence ID" value="NZ_JAAPAP010000004.1"/>
</dbReference>
<dbReference type="NCBIfam" id="TIGR03348">
    <property type="entry name" value="VI_IcmF"/>
    <property type="match status" value="1"/>
</dbReference>
<keyword evidence="1" id="KW-0812">Transmembrane</keyword>
<dbReference type="InterPro" id="IPR048677">
    <property type="entry name" value="TssM1_hel"/>
</dbReference>
<dbReference type="InterPro" id="IPR025743">
    <property type="entry name" value="TssM1_N"/>
</dbReference>
<evidence type="ECO:0000259" key="5">
    <source>
        <dbReference type="Pfam" id="PF21070"/>
    </source>
</evidence>
<accession>A0AA43Z657</accession>
<dbReference type="Pfam" id="PF21070">
    <property type="entry name" value="IcmF_helical"/>
    <property type="match status" value="1"/>
</dbReference>
<dbReference type="InterPro" id="IPR009612">
    <property type="entry name" value="IcmF-rel"/>
</dbReference>
<dbReference type="Pfam" id="PF06744">
    <property type="entry name" value="IcmF_C"/>
    <property type="match status" value="1"/>
</dbReference>
<proteinExistence type="predicted"/>
<feature type="domain" description="Type VI secretion system component TssM1 N-terminal" evidence="4">
    <location>
        <begin position="189"/>
        <end position="439"/>
    </location>
</feature>
<evidence type="ECO:0000313" key="7">
    <source>
        <dbReference type="Proteomes" id="UP000736384"/>
    </source>
</evidence>
<evidence type="ECO:0000259" key="2">
    <source>
        <dbReference type="Pfam" id="PF06744"/>
    </source>
</evidence>
<keyword evidence="1" id="KW-0472">Membrane</keyword>
<dbReference type="InterPro" id="IPR017731">
    <property type="entry name" value="TssM1-like"/>
</dbReference>
<dbReference type="SUPFAM" id="SSF52540">
    <property type="entry name" value="P-loop containing nucleoside triphosphate hydrolases"/>
    <property type="match status" value="1"/>
</dbReference>
<dbReference type="InterPro" id="IPR053156">
    <property type="entry name" value="T6SS_TssM-like"/>
</dbReference>
<feature type="domain" description="IcmF-related" evidence="3">
    <location>
        <begin position="489"/>
        <end position="780"/>
    </location>
</feature>
<dbReference type="InterPro" id="IPR010623">
    <property type="entry name" value="IcmF_C"/>
</dbReference>
<dbReference type="Pfam" id="PF06761">
    <property type="entry name" value="IcmF-related"/>
    <property type="match status" value="1"/>
</dbReference>
<reference evidence="6" key="1">
    <citation type="submission" date="2020-03" db="EMBL/GenBank/DDBJ databases">
        <title>Genome assembly of Azotobacter chroococcum W5.</title>
        <authorList>
            <person name="Kannepalli A."/>
        </authorList>
    </citation>
    <scope>NUCLEOTIDE SEQUENCE</scope>
    <source>
        <strain evidence="6">W5</strain>
    </source>
</reference>
<feature type="transmembrane region" description="Helical" evidence="1">
    <location>
        <begin position="435"/>
        <end position="452"/>
    </location>
</feature>
<dbReference type="PANTHER" id="PTHR36153:SF1">
    <property type="entry name" value="TYPE VI SECRETION SYSTEM COMPONENT TSSM1"/>
    <property type="match status" value="1"/>
</dbReference>
<sequence length="1152" mass="128587">MRSLFVVLLACLRRTWVWSLCLLLLAALLVWYVGPLLAVAEHKVWESPASRLFSITLLCLAWGLSLVFAGWRTRRRQLAEEADEEARERLRREGLIGEEQAALQQSFHDALRTLKGDELPWYLLLGPQGSGKTSLLDFSGLEFPLNHGEAGRLTHEIAGTRHAQWYFGERAVLIDSPGRYLTQPEPAIDGAAWHALLDLLRRRRARPLDGVLVDVPLAWLGEASETELESLARQIRQRLHELHRRLGVELPVYLVLGKADRVSGFDECFDALSREESEQVFGASFRREQDGTAAAVVRGEFEALLRRLNDQLIARLHQERDSRRRGRILDFPRQLGRLGEHLCLFVELAFAGNRYQRASRLRGFYLTSAPHLDLQLDPLTAGIGRQLGLSGHLPSLRHGRARFIRQLLERVIFAEAGLAGLDPQRRRRLDWGQRAIYAGALASLALVGAFWANGFSANHQRLEQLRAGAERLERERQALGTRDEARESLAALDASHAATRVFPPAGEIAWLQRGGLYQGGAVAPTLQHAYLRQLEELLLPRVARQLEAQIRASLGDRERLLGSLRAYLMLSLEERRDADYLKDWLAADWSQRHPGDASAQHGLNEHFARLLAGPFAAYPLDQHLLVQAREALRRESLATVVYRMLGEQARRLPDYRLAAKLGPQGALIRGADQPIPGFYTQSGYRQFFIAQGAGLVRGLLRDNWVLGENEELSGKDFERLLTEMEQLYFRDYANHWGEALARLSLEPLDGLAQGAQQLAGLGAASSPLLALLQEVRDNTRLDGPAALAEAAGEALAKTPAVPGKAAAELAPHPADGARQTLERRFAALHRLLDDAGGAVPELAATLQALDALQLQLAGLGQAGAPEQVAFEQARARLGGRRDAIDQLQGSAARLPPPLGNALALLAGDAWRLILASAHQHLEQRYRSELYAVYRDSLRQRYPFDAASASEVALADFRAFFKVRGVADSFFERYLEPFLSGSPGQYRLRQVDGRGLPLSAEFLAQLGRLRGIQRSFFAENPEEPTVPFRLEPYALDASLGRAEFRFGDRQLEYRHGPIVPEVFRWPMEASDGRASLVVEELGGRRVGIERSGGPWALFRLLELLEVDHHRGRDVLLLKADLEGRQARYLLHSQRSPNPFDLALLRDFQLPAAL</sequence>
<evidence type="ECO:0000259" key="3">
    <source>
        <dbReference type="Pfam" id="PF06761"/>
    </source>
</evidence>
<name>A0AA43Z657_9GAMM</name>
<comment type="caution">
    <text evidence="6">The sequence shown here is derived from an EMBL/GenBank/DDBJ whole genome shotgun (WGS) entry which is preliminary data.</text>
</comment>
<evidence type="ECO:0000313" key="6">
    <source>
        <dbReference type="EMBL" id="NHN77127.1"/>
    </source>
</evidence>
<feature type="domain" description="Type VI secretion system IcmF C-terminal" evidence="2">
    <location>
        <begin position="1027"/>
        <end position="1132"/>
    </location>
</feature>
<dbReference type="PANTHER" id="PTHR36153">
    <property type="entry name" value="INNER MEMBRANE PROTEIN-RELATED"/>
    <property type="match status" value="1"/>
</dbReference>
<dbReference type="Proteomes" id="UP000736384">
    <property type="component" value="Unassembled WGS sequence"/>
</dbReference>
<dbReference type="InterPro" id="IPR027417">
    <property type="entry name" value="P-loop_NTPase"/>
</dbReference>
<feature type="transmembrane region" description="Helical" evidence="1">
    <location>
        <begin position="50"/>
        <end position="71"/>
    </location>
</feature>
<feature type="domain" description="Type VI secretion system component TssM1 helical" evidence="5">
    <location>
        <begin position="918"/>
        <end position="1018"/>
    </location>
</feature>